<comment type="catalytic activity">
    <reaction evidence="1 9 11">
        <text>1-(5-phospho-beta-D-ribosyl)-5-[(5-phospho-beta-D-ribosylamino)methylideneamino]imidazole-4-carboxamide = 5-[(5-phospho-1-deoxy-D-ribulos-1-ylimino)methylamino]-1-(5-phospho-beta-D-ribosyl)imidazole-4-carboxamide</text>
        <dbReference type="Rhea" id="RHEA:15469"/>
        <dbReference type="ChEBI" id="CHEBI:58435"/>
        <dbReference type="ChEBI" id="CHEBI:58525"/>
        <dbReference type="EC" id="5.3.1.16"/>
    </reaction>
</comment>
<evidence type="ECO:0000256" key="5">
    <source>
        <dbReference type="ARBA" id="ARBA00022490"/>
    </source>
</evidence>
<protein>
    <recommendedName>
        <fullName evidence="9 11">1-(5-phosphoribosyl)-5-[(5-phosphoribosylamino)methylideneamino] imidazole-4-carboxamide isomerase</fullName>
        <ecNumber evidence="9 11">5.3.1.16</ecNumber>
    </recommendedName>
    <alternativeName>
        <fullName evidence="9">Phosphoribosylformimino-5-aminoimidazole carboxamide ribotide isomerase</fullName>
    </alternativeName>
</protein>
<evidence type="ECO:0000256" key="10">
    <source>
        <dbReference type="RuleBase" id="RU003657"/>
    </source>
</evidence>
<proteinExistence type="inferred from homology"/>
<dbReference type="FunFam" id="3.20.20.70:FF:000009">
    <property type="entry name" value="1-(5-phosphoribosyl)-5-[(5-phosphoribosylamino)methylideneamino] imidazole-4-carboxamide isomerase"/>
    <property type="match status" value="1"/>
</dbReference>
<evidence type="ECO:0000256" key="11">
    <source>
        <dbReference type="RuleBase" id="RU003658"/>
    </source>
</evidence>
<keyword evidence="6 9" id="KW-0028">Amino-acid biosynthesis</keyword>
<keyword evidence="13" id="KW-1185">Reference proteome</keyword>
<dbReference type="InterPro" id="IPR013785">
    <property type="entry name" value="Aldolase_TIM"/>
</dbReference>
<evidence type="ECO:0000256" key="6">
    <source>
        <dbReference type="ARBA" id="ARBA00022605"/>
    </source>
</evidence>
<dbReference type="eggNOG" id="COG0106">
    <property type="taxonomic scope" value="Bacteria"/>
</dbReference>
<accession>F2NP15</accession>
<dbReference type="KEGG" id="mhd:Marky_0857"/>
<evidence type="ECO:0000256" key="1">
    <source>
        <dbReference type="ARBA" id="ARBA00000901"/>
    </source>
</evidence>
<evidence type="ECO:0000256" key="3">
    <source>
        <dbReference type="ARBA" id="ARBA00005133"/>
    </source>
</evidence>
<feature type="active site" description="Proton donor" evidence="9">
    <location>
        <position position="154"/>
    </location>
</feature>
<dbReference type="GO" id="GO:0000162">
    <property type="term" value="P:L-tryptophan biosynthetic process"/>
    <property type="evidence" value="ECO:0007669"/>
    <property type="project" value="TreeGrafter"/>
</dbReference>
<keyword evidence="8 9" id="KW-0413">Isomerase</keyword>
<evidence type="ECO:0000256" key="8">
    <source>
        <dbReference type="ARBA" id="ARBA00023235"/>
    </source>
</evidence>
<comment type="similarity">
    <text evidence="4 9 10">Belongs to the HisA/HisF family.</text>
</comment>
<dbReference type="PANTHER" id="PTHR43090">
    <property type="entry name" value="1-(5-PHOSPHORIBOSYL)-5-[(5-PHOSPHORIBOSYLAMINO)METHYLIDENEAMINO] IMIDAZOLE-4-CARBOXAMIDE ISOMERASE"/>
    <property type="match status" value="1"/>
</dbReference>
<evidence type="ECO:0000256" key="2">
    <source>
        <dbReference type="ARBA" id="ARBA00004496"/>
    </source>
</evidence>
<dbReference type="GO" id="GO:0003949">
    <property type="term" value="F:1-(5-phosphoribosyl)-5-[(5-phosphoribosylamino)methylideneamino]imidazole-4-carboxamide isomerase activity"/>
    <property type="evidence" value="ECO:0007669"/>
    <property type="project" value="UniProtKB-UniRule"/>
</dbReference>
<dbReference type="SUPFAM" id="SSF51366">
    <property type="entry name" value="Ribulose-phoshate binding barrel"/>
    <property type="match status" value="1"/>
</dbReference>
<dbReference type="HOGENOM" id="CLU_048577_1_1_0"/>
<dbReference type="STRING" id="869210.Marky_0857"/>
<dbReference type="Gene3D" id="3.20.20.70">
    <property type="entry name" value="Aldolase class I"/>
    <property type="match status" value="1"/>
</dbReference>
<dbReference type="HAMAP" id="MF_01014">
    <property type="entry name" value="HisA"/>
    <property type="match status" value="1"/>
</dbReference>
<evidence type="ECO:0000256" key="4">
    <source>
        <dbReference type="ARBA" id="ARBA00009667"/>
    </source>
</evidence>
<reference evidence="12 13" key="1">
    <citation type="journal article" date="2012" name="Stand. Genomic Sci.">
        <title>Complete genome sequence of the aerobic, heterotroph Marinithermus hydrothermalis type strain (T1(T)) from a deep-sea hydrothermal vent chimney.</title>
        <authorList>
            <person name="Copeland A."/>
            <person name="Gu W."/>
            <person name="Yasawong M."/>
            <person name="Lapidus A."/>
            <person name="Lucas S."/>
            <person name="Deshpande S."/>
            <person name="Pagani I."/>
            <person name="Tapia R."/>
            <person name="Cheng J.F."/>
            <person name="Goodwin L.A."/>
            <person name="Pitluck S."/>
            <person name="Liolios K."/>
            <person name="Ivanova N."/>
            <person name="Mavromatis K."/>
            <person name="Mikhailova N."/>
            <person name="Pati A."/>
            <person name="Chen A."/>
            <person name="Palaniappan K."/>
            <person name="Land M."/>
            <person name="Pan C."/>
            <person name="Brambilla E.M."/>
            <person name="Rohde M."/>
            <person name="Tindall B.J."/>
            <person name="Sikorski J."/>
            <person name="Goker M."/>
            <person name="Detter J.C."/>
            <person name="Bristow J."/>
            <person name="Eisen J.A."/>
            <person name="Markowitz V."/>
            <person name="Hugenholtz P."/>
            <person name="Kyrpides N.C."/>
            <person name="Klenk H.P."/>
            <person name="Woyke T."/>
        </authorList>
    </citation>
    <scope>NUCLEOTIDE SEQUENCE [LARGE SCALE GENOMIC DNA]</scope>
    <source>
        <strain evidence="13">DSM 14884 / JCM 11576 / T1</strain>
    </source>
</reference>
<dbReference type="GO" id="GO:0005737">
    <property type="term" value="C:cytoplasm"/>
    <property type="evidence" value="ECO:0007669"/>
    <property type="project" value="UniProtKB-SubCell"/>
</dbReference>
<organism evidence="12 13">
    <name type="scientific">Marinithermus hydrothermalis (strain DSM 14884 / JCM 11576 / T1)</name>
    <dbReference type="NCBI Taxonomy" id="869210"/>
    <lineage>
        <taxon>Bacteria</taxon>
        <taxon>Thermotogati</taxon>
        <taxon>Deinococcota</taxon>
        <taxon>Deinococci</taxon>
        <taxon>Thermales</taxon>
        <taxon>Thermaceae</taxon>
        <taxon>Marinithermus</taxon>
    </lineage>
</organism>
<dbReference type="Proteomes" id="UP000007030">
    <property type="component" value="Chromosome"/>
</dbReference>
<dbReference type="EMBL" id="CP002630">
    <property type="protein sequence ID" value="AEB11603.1"/>
    <property type="molecule type" value="Genomic_DNA"/>
</dbReference>
<evidence type="ECO:0000313" key="12">
    <source>
        <dbReference type="EMBL" id="AEB11603.1"/>
    </source>
</evidence>
<dbReference type="CDD" id="cd04732">
    <property type="entry name" value="HisA"/>
    <property type="match status" value="1"/>
</dbReference>
<feature type="active site" description="Proton acceptor" evidence="9">
    <location>
        <position position="33"/>
    </location>
</feature>
<dbReference type="InterPro" id="IPR006063">
    <property type="entry name" value="HisA_bact_arch"/>
</dbReference>
<dbReference type="InterPro" id="IPR011060">
    <property type="entry name" value="RibuloseP-bd_barrel"/>
</dbReference>
<comment type="pathway">
    <text evidence="3 9 11">Amino-acid biosynthesis; L-histidine biosynthesis; L-histidine from 5-phospho-alpha-D-ribose 1-diphosphate: step 4/9.</text>
</comment>
<evidence type="ECO:0000313" key="13">
    <source>
        <dbReference type="Proteomes" id="UP000007030"/>
    </source>
</evidence>
<dbReference type="AlphaFoldDB" id="F2NP15"/>
<dbReference type="InterPro" id="IPR006062">
    <property type="entry name" value="His_biosynth"/>
</dbReference>
<evidence type="ECO:0000256" key="7">
    <source>
        <dbReference type="ARBA" id="ARBA00023102"/>
    </source>
</evidence>
<dbReference type="InterPro" id="IPR044524">
    <property type="entry name" value="Isoase_HisA-like"/>
</dbReference>
<gene>
    <name evidence="9" type="primary">hisA</name>
    <name evidence="12" type="ordered locus">Marky_0857</name>
</gene>
<dbReference type="InterPro" id="IPR023016">
    <property type="entry name" value="HisA/PriA"/>
</dbReference>
<name>F2NP15_MARHT</name>
<dbReference type="GO" id="GO:0000105">
    <property type="term" value="P:L-histidine biosynthetic process"/>
    <property type="evidence" value="ECO:0007669"/>
    <property type="project" value="UniProtKB-UniRule"/>
</dbReference>
<evidence type="ECO:0000256" key="9">
    <source>
        <dbReference type="HAMAP-Rule" id="MF_01014"/>
    </source>
</evidence>
<comment type="subcellular location">
    <subcellularLocation>
        <location evidence="2 9 11">Cytoplasm</location>
    </subcellularLocation>
</comment>
<sequence>MRETRHPSLCQGWEREGKILLEFPLMLVIPAVDIQGGRAVRLYKGDPTQETVYFEDPLGAALYWQDQGAAYLHLVDLDAATGRGENRAALRRIAAHAQVPFEVGGGVRSLEDAQALLELGADRVVVGTIAVKAPEVLAEMLRTFGPERVAVSLDARGLEVVVSGWVEGTGRDLRELAPELHAMGVQTLIYTDVRRDGTLAGVDDAILRQVRAAWPGFLIAGGGIASDEDLEVLSALGVDGAITGKALYEGKIELSRWVGSDA</sequence>
<dbReference type="EC" id="5.3.1.16" evidence="9 11"/>
<dbReference type="UniPathway" id="UPA00031">
    <property type="reaction ID" value="UER00009"/>
</dbReference>
<dbReference type="NCBIfam" id="TIGR00007">
    <property type="entry name" value="1-(5-phosphoribosyl)-5-[(5-phosphoribosylamino)methylideneamino]imidazole-4-carboxamide isomerase"/>
    <property type="match status" value="1"/>
</dbReference>
<dbReference type="Pfam" id="PF00977">
    <property type="entry name" value="His_biosynth"/>
    <property type="match status" value="1"/>
</dbReference>
<dbReference type="PANTHER" id="PTHR43090:SF2">
    <property type="entry name" value="1-(5-PHOSPHORIBOSYL)-5-[(5-PHOSPHORIBOSYLAMINO)METHYLIDENEAMINO] IMIDAZOLE-4-CARBOXAMIDE ISOMERASE"/>
    <property type="match status" value="1"/>
</dbReference>
<keyword evidence="7 9" id="KW-0368">Histidine biosynthesis</keyword>
<keyword evidence="5 9" id="KW-0963">Cytoplasm</keyword>